<organism evidence="6 7">
    <name type="scientific">Geosporobacter ferrireducens</name>
    <dbReference type="NCBI Taxonomy" id="1424294"/>
    <lineage>
        <taxon>Bacteria</taxon>
        <taxon>Bacillati</taxon>
        <taxon>Bacillota</taxon>
        <taxon>Clostridia</taxon>
        <taxon>Peptostreptococcales</taxon>
        <taxon>Thermotaleaceae</taxon>
        <taxon>Geosporobacter</taxon>
    </lineage>
</organism>
<protein>
    <recommendedName>
        <fullName evidence="5">Lipoyl-binding domain-containing protein</fullName>
    </recommendedName>
</protein>
<keyword evidence="4" id="KW-0012">Acyltransferase</keyword>
<name>A0A1D8GPM5_9FIRM</name>
<dbReference type="PANTHER" id="PTHR43178">
    <property type="entry name" value="DIHYDROLIPOAMIDE ACETYLTRANSFERASE COMPONENT OF PYRUVATE DEHYDROGENASE COMPLEX"/>
    <property type="match status" value="1"/>
</dbReference>
<gene>
    <name evidence="6" type="ORF">Gferi_27140</name>
</gene>
<dbReference type="RefSeq" id="WP_069981219.1">
    <property type="nucleotide sequence ID" value="NZ_CP017269.1"/>
</dbReference>
<evidence type="ECO:0000313" key="7">
    <source>
        <dbReference type="Proteomes" id="UP000095743"/>
    </source>
</evidence>
<dbReference type="EMBL" id="CP017269">
    <property type="protein sequence ID" value="AOT72910.1"/>
    <property type="molecule type" value="Genomic_DNA"/>
</dbReference>
<dbReference type="AlphaFoldDB" id="A0A1D8GPM5"/>
<accession>A0A1D8GPM5</accession>
<dbReference type="InterPro" id="IPR050743">
    <property type="entry name" value="2-oxoacid_DH_E2_comp"/>
</dbReference>
<dbReference type="OrthoDB" id="9805770at2"/>
<sequence>MNYGLKIPKFAEGATIIKIKQWLCQPGDKVSKGEAVAEATTDKIAIYIESPYAGTIHSLLVAAGEEVQVEQLIALISTEGEAEETP</sequence>
<evidence type="ECO:0000256" key="4">
    <source>
        <dbReference type="ARBA" id="ARBA00023315"/>
    </source>
</evidence>
<dbReference type="STRING" id="1424294.Gferi_27140"/>
<keyword evidence="2" id="KW-0808">Transferase</keyword>
<evidence type="ECO:0000259" key="5">
    <source>
        <dbReference type="PROSITE" id="PS50968"/>
    </source>
</evidence>
<dbReference type="GO" id="GO:0016407">
    <property type="term" value="F:acetyltransferase activity"/>
    <property type="evidence" value="ECO:0007669"/>
    <property type="project" value="TreeGrafter"/>
</dbReference>
<dbReference type="Pfam" id="PF00364">
    <property type="entry name" value="Biotin_lipoyl"/>
    <property type="match status" value="1"/>
</dbReference>
<dbReference type="PROSITE" id="PS00189">
    <property type="entry name" value="LIPOYL"/>
    <property type="match status" value="1"/>
</dbReference>
<reference evidence="6 7" key="1">
    <citation type="submission" date="2016-09" db="EMBL/GenBank/DDBJ databases">
        <title>Genomic analysis reveals versatility of anaerobic energy metabolism of Geosporobacter ferrireducens IRF9 of phylum Firmicutes.</title>
        <authorList>
            <person name="Kim S.-J."/>
        </authorList>
    </citation>
    <scope>NUCLEOTIDE SEQUENCE [LARGE SCALE GENOMIC DNA]</scope>
    <source>
        <strain evidence="6 7">IRF9</strain>
    </source>
</reference>
<dbReference type="PANTHER" id="PTHR43178:SF5">
    <property type="entry name" value="LIPOAMIDE ACYLTRANSFERASE COMPONENT OF BRANCHED-CHAIN ALPHA-KETO ACID DEHYDROGENASE COMPLEX, MITOCHONDRIAL"/>
    <property type="match status" value="1"/>
</dbReference>
<dbReference type="SUPFAM" id="SSF51230">
    <property type="entry name" value="Single hybrid motif"/>
    <property type="match status" value="1"/>
</dbReference>
<dbReference type="Gene3D" id="2.40.50.100">
    <property type="match status" value="1"/>
</dbReference>
<evidence type="ECO:0000313" key="6">
    <source>
        <dbReference type="EMBL" id="AOT72910.1"/>
    </source>
</evidence>
<dbReference type="InterPro" id="IPR011053">
    <property type="entry name" value="Single_hybrid_motif"/>
</dbReference>
<dbReference type="GO" id="GO:0005737">
    <property type="term" value="C:cytoplasm"/>
    <property type="evidence" value="ECO:0007669"/>
    <property type="project" value="TreeGrafter"/>
</dbReference>
<dbReference type="PROSITE" id="PS50968">
    <property type="entry name" value="BIOTINYL_LIPOYL"/>
    <property type="match status" value="1"/>
</dbReference>
<dbReference type="InterPro" id="IPR003016">
    <property type="entry name" value="2-oxoA_DH_lipoyl-BS"/>
</dbReference>
<dbReference type="KEGG" id="gfe:Gferi_27140"/>
<dbReference type="GO" id="GO:0031405">
    <property type="term" value="F:lipoic acid binding"/>
    <property type="evidence" value="ECO:0007669"/>
    <property type="project" value="TreeGrafter"/>
</dbReference>
<keyword evidence="3" id="KW-0450">Lipoyl</keyword>
<evidence type="ECO:0000256" key="1">
    <source>
        <dbReference type="ARBA" id="ARBA00001938"/>
    </source>
</evidence>
<evidence type="ECO:0000256" key="2">
    <source>
        <dbReference type="ARBA" id="ARBA00022679"/>
    </source>
</evidence>
<keyword evidence="7" id="KW-1185">Reference proteome</keyword>
<dbReference type="Proteomes" id="UP000095743">
    <property type="component" value="Chromosome"/>
</dbReference>
<dbReference type="InterPro" id="IPR000089">
    <property type="entry name" value="Biotin_lipoyl"/>
</dbReference>
<comment type="cofactor">
    <cofactor evidence="1">
        <name>(R)-lipoate</name>
        <dbReference type="ChEBI" id="CHEBI:83088"/>
    </cofactor>
</comment>
<feature type="domain" description="Lipoyl-binding" evidence="5">
    <location>
        <begin position="2"/>
        <end position="77"/>
    </location>
</feature>
<dbReference type="CDD" id="cd06849">
    <property type="entry name" value="lipoyl_domain"/>
    <property type="match status" value="1"/>
</dbReference>
<evidence type="ECO:0000256" key="3">
    <source>
        <dbReference type="ARBA" id="ARBA00022823"/>
    </source>
</evidence>
<proteinExistence type="predicted"/>